<evidence type="ECO:0000313" key="3">
    <source>
        <dbReference type="EMBL" id="VDP82191.1"/>
    </source>
</evidence>
<dbReference type="WBParaSite" id="ECPE_0000787301-mRNA-1">
    <property type="protein sequence ID" value="ECPE_0000787301-mRNA-1"/>
    <property type="gene ID" value="ECPE_0000787301"/>
</dbReference>
<evidence type="ECO:0000259" key="2">
    <source>
        <dbReference type="Pfam" id="PF07699"/>
    </source>
</evidence>
<dbReference type="CDD" id="cd00185">
    <property type="entry name" value="TNFRSF"/>
    <property type="match status" value="1"/>
</dbReference>
<gene>
    <name evidence="3" type="ORF">ECPE_LOCUS7854</name>
</gene>
<keyword evidence="1" id="KW-0812">Transmembrane</keyword>
<dbReference type="Pfam" id="PF07699">
    <property type="entry name" value="Ephrin_rec_like"/>
    <property type="match status" value="1"/>
</dbReference>
<keyword evidence="4" id="KW-1185">Reference proteome</keyword>
<feature type="transmembrane region" description="Helical" evidence="1">
    <location>
        <begin position="886"/>
        <end position="915"/>
    </location>
</feature>
<dbReference type="Proteomes" id="UP000272942">
    <property type="component" value="Unassembled WGS sequence"/>
</dbReference>
<keyword evidence="1" id="KW-0472">Membrane</keyword>
<reference evidence="3 4" key="2">
    <citation type="submission" date="2018-11" db="EMBL/GenBank/DDBJ databases">
        <authorList>
            <consortium name="Pathogen Informatics"/>
        </authorList>
    </citation>
    <scope>NUCLEOTIDE SEQUENCE [LARGE SCALE GENOMIC DNA]</scope>
    <source>
        <strain evidence="3 4">Egypt</strain>
    </source>
</reference>
<organism evidence="5">
    <name type="scientific">Echinostoma caproni</name>
    <dbReference type="NCBI Taxonomy" id="27848"/>
    <lineage>
        <taxon>Eukaryota</taxon>
        <taxon>Metazoa</taxon>
        <taxon>Spiralia</taxon>
        <taxon>Lophotrochozoa</taxon>
        <taxon>Platyhelminthes</taxon>
        <taxon>Trematoda</taxon>
        <taxon>Digenea</taxon>
        <taxon>Plagiorchiida</taxon>
        <taxon>Echinostomata</taxon>
        <taxon>Echinostomatoidea</taxon>
        <taxon>Echinostomatidae</taxon>
        <taxon>Echinostoma</taxon>
    </lineage>
</organism>
<dbReference type="SMART" id="SM01411">
    <property type="entry name" value="Ephrin_rec_like"/>
    <property type="match status" value="1"/>
</dbReference>
<feature type="domain" description="Tyrosine-protein kinase ephrin type A/B receptor-like" evidence="2">
    <location>
        <begin position="783"/>
        <end position="820"/>
    </location>
</feature>
<dbReference type="OrthoDB" id="6222079at2759"/>
<protein>
    <submittedName>
        <fullName evidence="5">Ephrin_rec_like domain-containing protein</fullName>
    </submittedName>
</protein>
<reference evidence="5" key="1">
    <citation type="submission" date="2016-06" db="UniProtKB">
        <authorList>
            <consortium name="WormBaseParasite"/>
        </authorList>
    </citation>
    <scope>IDENTIFICATION</scope>
</reference>
<accession>A0A183ALL9</accession>
<name>A0A183ALL9_9TREM</name>
<dbReference type="AlphaFoldDB" id="A0A183ALL9"/>
<proteinExistence type="predicted"/>
<dbReference type="InterPro" id="IPR011641">
    <property type="entry name" value="Tyr-kin_ephrin_A/B_rcpt-like"/>
</dbReference>
<keyword evidence="1" id="KW-1133">Transmembrane helix</keyword>
<evidence type="ECO:0000313" key="4">
    <source>
        <dbReference type="Proteomes" id="UP000272942"/>
    </source>
</evidence>
<dbReference type="EMBL" id="UZAN01045173">
    <property type="protein sequence ID" value="VDP82191.1"/>
    <property type="molecule type" value="Genomic_DNA"/>
</dbReference>
<sequence>MIYLYNLWLLNGVSQDQNCASELSSMKQTIRLVDSGDGFTEMVPPKAQLIHIWPYERANLFYRVNRPTIQNKVWLYTPPGQEYGYRLTKSISCIEQGVRRMVDPHEETFWLNTSESGGYMFAEYDTNWKLAKTTGKHYGRNELYNPLVTFMVLSLEAANIGLTLKLTKYESFENCTGTSEKTKWVFQSLFGMRMFRSVREDRAMLDGKLTYQVVESKCHLLPEDDSPLEIYAYYNIDRTRVTSQGVQPHKEREWALKEKPLDYIDFRERFDLTLPQPFGAGVRIRLTDIRLPPAAGLRVILMTRSEEGVSEGFWGPGNVEPPFPEEQILPYPFAAVEINRTLFHQLLANGRPILDWLLIEPYYGRLRTSTGLMVPFNVKDRWENEQFVTALRLETIGGENEEVTIYQIMYERPKHPEDVNEVLRALHTERPLPGATPKHGRACLSKVHGYYTSSFHVNLEEPWRCIELDKTDHRVYKKTGSPRSPLTSYSIQLLYDDFGDELANATGVLTGHVQMISFPRKAQTRGSEYFCPMRTIGADGEVMRIGFVMGRNEDVQYIARWENRWVRYHSTTGEVLHIELEGQDRVAESVPGYCGPERSTVDFVYDMETRRLQVVANDTRRTLVNATLNKHPMWLGLEMFTDPKVPRCEGCYVNVFIDRRGVYPGYATQWPTVESAINDWNQIQYPRQSNSKAISIDTVNVVQSFETRSAMLPTPKNLQRRLIELTRKLANSINISVTVLEANAHCPPGQYMPYGTPAVCVKCPAGTRSQVLTPNTSFPVYVCDLCPRGMYQDQPGQEDCKRCEVRQSTPRKGSWSRGSCGPNVTTDGIFVAQSGGLSAKGEPYVMVELPAQSKEQTFDWTKGVEEQEFQTIEGPGELNMVSTGRLVFNMISLVLLLGCVMAFVVTSKGYMLIWITRRTRYRFQSEQPVADGPRAMGSRKQLFWPAQEMDSTQRIADSSRSMSTA</sequence>
<evidence type="ECO:0000313" key="5">
    <source>
        <dbReference type="WBParaSite" id="ECPE_0000787301-mRNA-1"/>
    </source>
</evidence>
<dbReference type="Gene3D" id="2.10.50.10">
    <property type="entry name" value="Tumor Necrosis Factor Receptor, subunit A, domain 2"/>
    <property type="match status" value="1"/>
</dbReference>
<evidence type="ECO:0000256" key="1">
    <source>
        <dbReference type="SAM" id="Phobius"/>
    </source>
</evidence>